<dbReference type="Pfam" id="PF13960">
    <property type="entry name" value="DUF4218"/>
    <property type="match status" value="1"/>
</dbReference>
<dbReference type="InterPro" id="IPR004242">
    <property type="entry name" value="Transposase_21"/>
</dbReference>
<feature type="region of interest" description="Disordered" evidence="1">
    <location>
        <begin position="16"/>
        <end position="42"/>
    </location>
</feature>
<feature type="compositionally biased region" description="Acidic residues" evidence="1">
    <location>
        <begin position="67"/>
        <end position="86"/>
    </location>
</feature>
<feature type="region of interest" description="Disordered" evidence="1">
    <location>
        <begin position="667"/>
        <end position="686"/>
    </location>
</feature>
<dbReference type="Pfam" id="PF03004">
    <property type="entry name" value="Transposase_24"/>
    <property type="match status" value="1"/>
</dbReference>
<evidence type="ECO:0000313" key="4">
    <source>
        <dbReference type="Proteomes" id="UP001231189"/>
    </source>
</evidence>
<feature type="domain" description="DUF4218" evidence="2">
    <location>
        <begin position="560"/>
        <end position="672"/>
    </location>
</feature>
<dbReference type="InterPro" id="IPR004252">
    <property type="entry name" value="Probable_transposase_24"/>
</dbReference>
<proteinExistence type="predicted"/>
<comment type="caution">
    <text evidence="3">The sequence shown here is derived from an EMBL/GenBank/DDBJ whole genome shotgun (WGS) entry which is preliminary data.</text>
</comment>
<sequence length="1160" mass="133688">MHGYHTWVFHGEDSVEPLAPHLSPQPEHVGRSESQIQPEELADSDEMDQMLLDNFGMYDTGVLGNQEDGDSADDEDEEDSNTDDVTADAEAYRKLVEDGSQDLYVGCTSFSKLQFIVRLLNLKNTWKVPNGCYDEILSLFKEALPQPHALSGIKNLHASKRYIKDIGIGYESIHACKNDCIMFRGAHKDDTVCPICKTSRWKNENTGVGGKRMYKVPQKVIRHFKLKPRVRRLFMCSKTAPYMTWHSKGRTKDAKLRHPADSPAWKHFDFTHRKFSEDPRNIRFALATDGFNPFENMSISYNIWPVILIPLNLPPWVCMKQSNFILSVIVPGRKGPGKEQDVYMQLAIDDLQELWKPGIWTHDAVTGEKFMLRAAFLWTITDWLGRGCISDYGKLHKHKKPPRRKKRSAVELEENEDIYIHSVEETFKKRSVFFQLEYWPTLLRSKDNLNARLDLQDMNIRTALHADMTAPKPIIPRAIYQMLPQGKNIFCTVIKYARFPDGYASNLYHKVNLEDKRLTGLKSHDCHIIMQDLMPLALCRSPPRSVAMPLIRFCKYFKVLYGKVIDADEMEHWEAEIAEILCQLEMIFPPSFFDMMVHVTIHLASEVRIAGPVQFRDMWSTERFVGRLKDFVQNMTYPEGSLAENYQFDKCLTFCSRYLNGCATKFNRPSRHDSTEPNSAGQPYLRIIGRPLSGTKMLESQERRMSMLNHKLKKLNLPTRDVQPSELISNEMERIALMKEARAKGVYYDMLESARIYGSEGEKENDSDDTEDEAVDNKEQDSEEEEEQEEEEPEEEEEEEEPEQPEERGQLEAQQVKPKRRRGPTDMKKFWNRHGPHNKVIVEFNYLGQPCGVNTSQLTNFIAYLVKGKDVSMGHVRWRKVPTAQKEKLWMTVKAFFNLTEAHKEWVMKSACKKWRAFKCYLKNTFWKAELSVNQNVANGCGQRIHGAQWRALCKNWRKSSSMVLASKNRNTRLNQANCLHTAGTRSFAVVHDQEELRQGRTVSRTELFRIVHTKKDGLPVNGFCATKIALINERFQQNPELVAEQHTDGDLYSELFSPPRNSRRHGFGLLVGGKASKVLDEAVEALRDSKQENVELRGYVETLMSRSQQLEEKVNYPMARQRDGHTDEMHGNQDQEEGVAEELAASALAELSTHKQAQP</sequence>
<feature type="compositionally biased region" description="Low complexity" evidence="1">
    <location>
        <begin position="1142"/>
        <end position="1152"/>
    </location>
</feature>
<reference evidence="3" key="1">
    <citation type="submission" date="2023-07" db="EMBL/GenBank/DDBJ databases">
        <title>A chromosome-level genome assembly of Lolium multiflorum.</title>
        <authorList>
            <person name="Chen Y."/>
            <person name="Copetti D."/>
            <person name="Kolliker R."/>
            <person name="Studer B."/>
        </authorList>
    </citation>
    <scope>NUCLEOTIDE SEQUENCE</scope>
    <source>
        <strain evidence="3">02402/16</strain>
        <tissue evidence="3">Leaf</tissue>
    </source>
</reference>
<dbReference type="AlphaFoldDB" id="A0AAD8RPC1"/>
<feature type="compositionally biased region" description="Acidic residues" evidence="1">
    <location>
        <begin position="763"/>
        <end position="774"/>
    </location>
</feature>
<evidence type="ECO:0000256" key="1">
    <source>
        <dbReference type="SAM" id="MobiDB-lite"/>
    </source>
</evidence>
<protein>
    <recommendedName>
        <fullName evidence="2">DUF4218 domain-containing protein</fullName>
    </recommendedName>
</protein>
<dbReference type="PANTHER" id="PTHR10775">
    <property type="entry name" value="OS08G0208400 PROTEIN"/>
    <property type="match status" value="1"/>
</dbReference>
<organism evidence="3 4">
    <name type="scientific">Lolium multiflorum</name>
    <name type="common">Italian ryegrass</name>
    <name type="synonym">Lolium perenne subsp. multiflorum</name>
    <dbReference type="NCBI Taxonomy" id="4521"/>
    <lineage>
        <taxon>Eukaryota</taxon>
        <taxon>Viridiplantae</taxon>
        <taxon>Streptophyta</taxon>
        <taxon>Embryophyta</taxon>
        <taxon>Tracheophyta</taxon>
        <taxon>Spermatophyta</taxon>
        <taxon>Magnoliopsida</taxon>
        <taxon>Liliopsida</taxon>
        <taxon>Poales</taxon>
        <taxon>Poaceae</taxon>
        <taxon>BOP clade</taxon>
        <taxon>Pooideae</taxon>
        <taxon>Poodae</taxon>
        <taxon>Poeae</taxon>
        <taxon>Poeae Chloroplast Group 2 (Poeae type)</taxon>
        <taxon>Loliodinae</taxon>
        <taxon>Loliinae</taxon>
        <taxon>Lolium</taxon>
    </lineage>
</organism>
<dbReference type="InterPro" id="IPR025452">
    <property type="entry name" value="DUF4218"/>
</dbReference>
<evidence type="ECO:0000313" key="3">
    <source>
        <dbReference type="EMBL" id="KAK1628540.1"/>
    </source>
</evidence>
<keyword evidence="4" id="KW-1185">Reference proteome</keyword>
<dbReference type="Pfam" id="PF02992">
    <property type="entry name" value="Transposase_21"/>
    <property type="match status" value="1"/>
</dbReference>
<name>A0AAD8RPC1_LOLMU</name>
<dbReference type="EMBL" id="JAUUTY010000005">
    <property type="protein sequence ID" value="KAK1628540.1"/>
    <property type="molecule type" value="Genomic_DNA"/>
</dbReference>
<gene>
    <name evidence="3" type="ORF">QYE76_002855</name>
</gene>
<feature type="compositionally biased region" description="Basic and acidic residues" evidence="1">
    <location>
        <begin position="1121"/>
        <end position="1134"/>
    </location>
</feature>
<feature type="region of interest" description="Disordered" evidence="1">
    <location>
        <begin position="62"/>
        <end position="86"/>
    </location>
</feature>
<feature type="region of interest" description="Disordered" evidence="1">
    <location>
        <begin position="1121"/>
        <end position="1160"/>
    </location>
</feature>
<feature type="region of interest" description="Disordered" evidence="1">
    <location>
        <begin position="758"/>
        <end position="832"/>
    </location>
</feature>
<feature type="compositionally biased region" description="Acidic residues" evidence="1">
    <location>
        <begin position="781"/>
        <end position="804"/>
    </location>
</feature>
<accession>A0AAD8RPC1</accession>
<evidence type="ECO:0000259" key="2">
    <source>
        <dbReference type="Pfam" id="PF13960"/>
    </source>
</evidence>
<dbReference type="PANTHER" id="PTHR10775:SF185">
    <property type="entry name" value="OS08G0208400 PROTEIN"/>
    <property type="match status" value="1"/>
</dbReference>
<dbReference type="Proteomes" id="UP001231189">
    <property type="component" value="Unassembled WGS sequence"/>
</dbReference>